<dbReference type="InterPro" id="IPR018187">
    <property type="entry name" value="Asp/Glu_racemase_AS_1"/>
</dbReference>
<evidence type="ECO:0000256" key="1">
    <source>
        <dbReference type="ARBA" id="ARBA00007847"/>
    </source>
</evidence>
<evidence type="ECO:0000256" key="2">
    <source>
        <dbReference type="ARBA" id="ARBA00023235"/>
    </source>
</evidence>
<gene>
    <name evidence="3" type="ORF">CSW64_13605</name>
</gene>
<dbReference type="OrthoDB" id="9803739at2"/>
<dbReference type="InterPro" id="IPR001920">
    <property type="entry name" value="Asp/Glu_race"/>
</dbReference>
<dbReference type="InterPro" id="IPR015942">
    <property type="entry name" value="Asp/Glu/hydantoin_racemase"/>
</dbReference>
<dbReference type="RefSeq" id="WP_099624246.1">
    <property type="nucleotide sequence ID" value="NZ_CP024201.1"/>
</dbReference>
<protein>
    <submittedName>
        <fullName evidence="3">Aspartate racemase</fullName>
    </submittedName>
</protein>
<dbReference type="SUPFAM" id="SSF53681">
    <property type="entry name" value="Aspartate/glutamate racemase"/>
    <property type="match status" value="2"/>
</dbReference>
<dbReference type="KEGG" id="cmb:CSW64_13605"/>
<dbReference type="Pfam" id="PF01177">
    <property type="entry name" value="Asp_Glu_race"/>
    <property type="match status" value="1"/>
</dbReference>
<dbReference type="GO" id="GO:0047661">
    <property type="term" value="F:amino-acid racemase activity"/>
    <property type="evidence" value="ECO:0007669"/>
    <property type="project" value="InterPro"/>
</dbReference>
<dbReference type="PANTHER" id="PTHR21198">
    <property type="entry name" value="GLUTAMATE RACEMASE"/>
    <property type="match status" value="1"/>
</dbReference>
<evidence type="ECO:0000313" key="3">
    <source>
        <dbReference type="EMBL" id="ATQ45009.1"/>
    </source>
</evidence>
<dbReference type="InterPro" id="IPR004380">
    <property type="entry name" value="Asp_race"/>
</dbReference>
<dbReference type="Gene3D" id="3.40.50.1860">
    <property type="match status" value="2"/>
</dbReference>
<dbReference type="PROSITE" id="PS00923">
    <property type="entry name" value="ASP_GLU_RACEMASE_1"/>
    <property type="match status" value="1"/>
</dbReference>
<sequence length="244" mass="25711">MSFPAPFEKVRITTPRRLGVLGGMGPLATADFYAKLIRLTLARSDQEHLPTVIASLPQIPDRTAAIIGSGLSPLPAMREALRVLEHAGVERVAIPCNTAHFWFDALQGATHLPLLHIVDAVAAALSARGLAPGDIVGLLATDGTLKAEIYQRRLHRFGYACATPTPHGQRSVMNAIRRVKAGEPAAATAALRNAVAGLREKGCAAVILACTELPLALPTEHSDVLLDATEALALACLRDAAPPP</sequence>
<dbReference type="Proteomes" id="UP000228945">
    <property type="component" value="Chromosome"/>
</dbReference>
<accession>A0A2D2B416</accession>
<keyword evidence="4" id="KW-1185">Reference proteome</keyword>
<evidence type="ECO:0000313" key="4">
    <source>
        <dbReference type="Proteomes" id="UP000228945"/>
    </source>
</evidence>
<proteinExistence type="inferred from homology"/>
<dbReference type="NCBIfam" id="TIGR00035">
    <property type="entry name" value="asp_race"/>
    <property type="match status" value="1"/>
</dbReference>
<keyword evidence="2" id="KW-0413">Isomerase</keyword>
<reference evidence="3 4" key="1">
    <citation type="submission" date="2017-10" db="EMBL/GenBank/DDBJ databases">
        <title>Genome sequence of Caulobacter mirabilis FWC38.</title>
        <authorList>
            <person name="Fiebig A."/>
            <person name="Crosson S."/>
        </authorList>
    </citation>
    <scope>NUCLEOTIDE SEQUENCE [LARGE SCALE GENOMIC DNA]</scope>
    <source>
        <strain evidence="3 4">FWC 38</strain>
    </source>
</reference>
<dbReference type="EMBL" id="CP024201">
    <property type="protein sequence ID" value="ATQ45009.1"/>
    <property type="molecule type" value="Genomic_DNA"/>
</dbReference>
<dbReference type="AlphaFoldDB" id="A0A2D2B416"/>
<dbReference type="PANTHER" id="PTHR21198:SF7">
    <property type="entry name" value="ASPARTATE-GLUTAMATE RACEMASE FAMILY"/>
    <property type="match status" value="1"/>
</dbReference>
<organism evidence="3 4">
    <name type="scientific">Caulobacter mirabilis</name>
    <dbReference type="NCBI Taxonomy" id="69666"/>
    <lineage>
        <taxon>Bacteria</taxon>
        <taxon>Pseudomonadati</taxon>
        <taxon>Pseudomonadota</taxon>
        <taxon>Alphaproteobacteria</taxon>
        <taxon>Caulobacterales</taxon>
        <taxon>Caulobacteraceae</taxon>
        <taxon>Caulobacter</taxon>
    </lineage>
</organism>
<comment type="similarity">
    <text evidence="1">Belongs to the aspartate/glutamate racemases family.</text>
</comment>
<name>A0A2D2B416_9CAUL</name>